<evidence type="ECO:0000313" key="2">
    <source>
        <dbReference type="Proteomes" id="UP000780801"/>
    </source>
</evidence>
<name>A0A9P6JYV6_9FUNG</name>
<dbReference type="OrthoDB" id="2441143at2759"/>
<gene>
    <name evidence="1" type="ORF">BGW38_010010</name>
</gene>
<organism evidence="1 2">
    <name type="scientific">Lunasporangiospora selenospora</name>
    <dbReference type="NCBI Taxonomy" id="979761"/>
    <lineage>
        <taxon>Eukaryota</taxon>
        <taxon>Fungi</taxon>
        <taxon>Fungi incertae sedis</taxon>
        <taxon>Mucoromycota</taxon>
        <taxon>Mortierellomycotina</taxon>
        <taxon>Mortierellomycetes</taxon>
        <taxon>Mortierellales</taxon>
        <taxon>Mortierellaceae</taxon>
        <taxon>Lunasporangiospora</taxon>
    </lineage>
</organism>
<sequence>MPYTPSDLVRSAATQLAVELKKIYRNGTKELHIELKHRQVRGQLGSDVDILIREDVSAIENFMKLNKQSRNPRRIVPITTSGQPFIGFSERELAGFFFKRGGELKKRLVELASMEGTCTSIVDVTEWLSRKHPGYLLKHFIADIDPADLTIRQRGKVGHRGAIKLLSLDELNNHLGIVDNPEFKPEEYDRKGYVSTGSLRTDG</sequence>
<dbReference type="AlphaFoldDB" id="A0A9P6JYV6"/>
<accession>A0A9P6JYV6</accession>
<protein>
    <submittedName>
        <fullName evidence="1">Uncharacterized protein</fullName>
    </submittedName>
</protein>
<evidence type="ECO:0000313" key="1">
    <source>
        <dbReference type="EMBL" id="KAF9538188.1"/>
    </source>
</evidence>
<dbReference type="EMBL" id="JAABOA010007731">
    <property type="protein sequence ID" value="KAF9538188.1"/>
    <property type="molecule type" value="Genomic_DNA"/>
</dbReference>
<keyword evidence="2" id="KW-1185">Reference proteome</keyword>
<comment type="caution">
    <text evidence="1">The sequence shown here is derived from an EMBL/GenBank/DDBJ whole genome shotgun (WGS) entry which is preliminary data.</text>
</comment>
<feature type="non-terminal residue" evidence="1">
    <location>
        <position position="1"/>
    </location>
</feature>
<reference evidence="1" key="1">
    <citation type="journal article" date="2020" name="Fungal Divers.">
        <title>Resolving the Mortierellaceae phylogeny through synthesis of multi-gene phylogenetics and phylogenomics.</title>
        <authorList>
            <person name="Vandepol N."/>
            <person name="Liber J."/>
            <person name="Desiro A."/>
            <person name="Na H."/>
            <person name="Kennedy M."/>
            <person name="Barry K."/>
            <person name="Grigoriev I.V."/>
            <person name="Miller A.N."/>
            <person name="O'Donnell K."/>
            <person name="Stajich J.E."/>
            <person name="Bonito G."/>
        </authorList>
    </citation>
    <scope>NUCLEOTIDE SEQUENCE</scope>
    <source>
        <strain evidence="1">KOD1015</strain>
    </source>
</reference>
<dbReference type="Proteomes" id="UP000780801">
    <property type="component" value="Unassembled WGS sequence"/>
</dbReference>
<proteinExistence type="predicted"/>